<keyword evidence="11" id="KW-0697">Rotamase</keyword>
<keyword evidence="11 14" id="KW-0413">Isomerase</keyword>
<evidence type="ECO:0000256" key="6">
    <source>
        <dbReference type="ARBA" id="ARBA00023136"/>
    </source>
</evidence>
<dbReference type="Proteomes" id="UP000313645">
    <property type="component" value="Unassembled WGS sequence"/>
</dbReference>
<dbReference type="PROSITE" id="PS50198">
    <property type="entry name" value="PPIC_PPIASE_2"/>
    <property type="match status" value="1"/>
</dbReference>
<evidence type="ECO:0000256" key="1">
    <source>
        <dbReference type="ARBA" id="ARBA00004382"/>
    </source>
</evidence>
<dbReference type="PANTHER" id="PTHR47529">
    <property type="entry name" value="PEPTIDYL-PROLYL CIS-TRANS ISOMERASE D"/>
    <property type="match status" value="1"/>
</dbReference>
<evidence type="ECO:0000256" key="5">
    <source>
        <dbReference type="ARBA" id="ARBA00022989"/>
    </source>
</evidence>
<dbReference type="Gene3D" id="1.10.4030.10">
    <property type="entry name" value="Porin chaperone SurA, peptide-binding domain"/>
    <property type="match status" value="1"/>
</dbReference>
<accession>A0ABY1ZID3</accession>
<gene>
    <name evidence="14" type="ORF">EZI54_14015</name>
</gene>
<comment type="caution">
    <text evidence="14">The sequence shown here is derived from an EMBL/GenBank/DDBJ whole genome shotgun (WGS) entry which is preliminary data.</text>
</comment>
<dbReference type="EMBL" id="SJDL01000022">
    <property type="protein sequence ID" value="TBW54384.1"/>
    <property type="molecule type" value="Genomic_DNA"/>
</dbReference>
<dbReference type="Pfam" id="PF00639">
    <property type="entry name" value="Rotamase"/>
    <property type="match status" value="1"/>
</dbReference>
<evidence type="ECO:0000256" key="3">
    <source>
        <dbReference type="ARBA" id="ARBA00022519"/>
    </source>
</evidence>
<evidence type="ECO:0000313" key="14">
    <source>
        <dbReference type="EMBL" id="TBW54384.1"/>
    </source>
</evidence>
<evidence type="ECO:0000256" key="4">
    <source>
        <dbReference type="ARBA" id="ARBA00022692"/>
    </source>
</evidence>
<evidence type="ECO:0000256" key="11">
    <source>
        <dbReference type="PROSITE-ProRule" id="PRU00278"/>
    </source>
</evidence>
<dbReference type="PROSITE" id="PS01096">
    <property type="entry name" value="PPIC_PPIASE_1"/>
    <property type="match status" value="1"/>
</dbReference>
<keyword evidence="3" id="KW-0997">Cell inner membrane</keyword>
<keyword evidence="6 12" id="KW-0472">Membrane</keyword>
<evidence type="ECO:0000256" key="12">
    <source>
        <dbReference type="SAM" id="Phobius"/>
    </source>
</evidence>
<keyword evidence="7" id="KW-0143">Chaperone</keyword>
<feature type="domain" description="PpiC" evidence="13">
    <location>
        <begin position="265"/>
        <end position="359"/>
    </location>
</feature>
<keyword evidence="2" id="KW-1003">Cell membrane</keyword>
<organism evidence="14 15">
    <name type="scientific">Marinobacter halodurans</name>
    <dbReference type="NCBI Taxonomy" id="2528979"/>
    <lineage>
        <taxon>Bacteria</taxon>
        <taxon>Pseudomonadati</taxon>
        <taxon>Pseudomonadota</taxon>
        <taxon>Gammaproteobacteria</taxon>
        <taxon>Pseudomonadales</taxon>
        <taxon>Marinobacteraceae</taxon>
        <taxon>Marinobacter</taxon>
    </lineage>
</organism>
<keyword evidence="5 12" id="KW-1133">Transmembrane helix</keyword>
<dbReference type="GO" id="GO:0016853">
    <property type="term" value="F:isomerase activity"/>
    <property type="evidence" value="ECO:0007669"/>
    <property type="project" value="UniProtKB-KW"/>
</dbReference>
<reference evidence="14 15" key="1">
    <citation type="submission" date="2019-02" db="EMBL/GenBank/DDBJ databases">
        <title>Marinobacter halodurans sp. nov., a marine bacterium isolated from sea tidal flat.</title>
        <authorList>
            <person name="Yoo Y."/>
            <person name="Lee D.W."/>
            <person name="Kim B.S."/>
            <person name="Kim J.-J."/>
        </authorList>
    </citation>
    <scope>NUCLEOTIDE SEQUENCE [LARGE SCALE GENOMIC DNA]</scope>
    <source>
        <strain evidence="14 15">YJ-S3-2</strain>
    </source>
</reference>
<sequence length="622" mass="68863">MLQDIRNNAQSTIAKVIIVLLVIGLSMFGVRAIVGGFSGEPEVATVNGKDITEREFTRTVQMQRQQQLAQMDNPDPSLINEDQIRKQVLEGLIQRTVLTQDAQDQGLALSEQDVDSLIKSMPQFQVDGKFNRDAFAAAVRNMGMGVAEFRQALRRQFAINQIRAGISQSAIVNPQTAKDILRIQSQTRTFQTLRIPASAVADDVKVSDDDIAAYYDEHKSDFVQPESVDVSYITLSIDDLAKQEDISEDAVRDLYEQRKQDLGGEEQRRASHILIEDGDDAKKTAEEVEKKLADGEDFAKLAKEYSADAASAQQGGDLGYAGKGVYDSAFEKALFGLKEGEISAPVKTRYGYHIIKLTGVRKTEAPSFDEMKDDLRQELARQKAGKTFSEIRTKLADISYSDPNLEGPAKELNLTIRTRDGVKRDGNKAPFDHEGLLRQLFSDDVLSGEFNTEVIDVDKTTSVVAHVRKHHPEEQLSLDAVKDRIHDQLRAKRISEALADKSKALVERLKQGDAPSDVAAAVNGEWQSHDAVSRNAGDVEFDVIRSAFSMPRPASDGSSTYDWVNGAQRAVVIALNKVTDGKVEGKDDQVKALTQYLGTQRGQREYAAYVQSLRDSAEVERP</sequence>
<comment type="similarity">
    <text evidence="8">Belongs to the PpiD chaperone family.</text>
</comment>
<evidence type="ECO:0000256" key="2">
    <source>
        <dbReference type="ARBA" id="ARBA00022475"/>
    </source>
</evidence>
<keyword evidence="15" id="KW-1185">Reference proteome</keyword>
<proteinExistence type="inferred from homology"/>
<dbReference type="InterPro" id="IPR000297">
    <property type="entry name" value="PPIase_PpiC"/>
</dbReference>
<evidence type="ECO:0000259" key="13">
    <source>
        <dbReference type="PROSITE" id="PS50198"/>
    </source>
</evidence>
<evidence type="ECO:0000256" key="8">
    <source>
        <dbReference type="ARBA" id="ARBA00038408"/>
    </source>
</evidence>
<dbReference type="SUPFAM" id="SSF109998">
    <property type="entry name" value="Triger factor/SurA peptide-binding domain-like"/>
    <property type="match status" value="1"/>
</dbReference>
<dbReference type="SUPFAM" id="SSF54534">
    <property type="entry name" value="FKBP-like"/>
    <property type="match status" value="1"/>
</dbReference>
<dbReference type="InterPro" id="IPR046357">
    <property type="entry name" value="PPIase_dom_sf"/>
</dbReference>
<dbReference type="Gene3D" id="3.10.50.40">
    <property type="match status" value="1"/>
</dbReference>
<evidence type="ECO:0000313" key="15">
    <source>
        <dbReference type="Proteomes" id="UP000313645"/>
    </source>
</evidence>
<evidence type="ECO:0000256" key="10">
    <source>
        <dbReference type="ARBA" id="ARBA00042775"/>
    </source>
</evidence>
<name>A0ABY1ZID3_9GAMM</name>
<dbReference type="InterPro" id="IPR023058">
    <property type="entry name" value="PPIase_PpiC_CS"/>
</dbReference>
<feature type="transmembrane region" description="Helical" evidence="12">
    <location>
        <begin position="12"/>
        <end position="34"/>
    </location>
</feature>
<dbReference type="PANTHER" id="PTHR47529:SF1">
    <property type="entry name" value="PERIPLASMIC CHAPERONE PPID"/>
    <property type="match status" value="1"/>
</dbReference>
<keyword evidence="4 12" id="KW-0812">Transmembrane</keyword>
<dbReference type="InterPro" id="IPR027304">
    <property type="entry name" value="Trigger_fact/SurA_dom_sf"/>
</dbReference>
<dbReference type="RefSeq" id="WP_131482510.1">
    <property type="nucleotide sequence ID" value="NZ_SJDL01000022.1"/>
</dbReference>
<evidence type="ECO:0000256" key="9">
    <source>
        <dbReference type="ARBA" id="ARBA00040743"/>
    </source>
</evidence>
<dbReference type="InterPro" id="IPR052029">
    <property type="entry name" value="PpiD_chaperone"/>
</dbReference>
<protein>
    <recommendedName>
        <fullName evidence="9">Periplasmic chaperone PpiD</fullName>
    </recommendedName>
    <alternativeName>
        <fullName evidence="10">Periplasmic folding chaperone</fullName>
    </alternativeName>
</protein>
<dbReference type="Pfam" id="PF13624">
    <property type="entry name" value="SurA_N_3"/>
    <property type="match status" value="1"/>
</dbReference>
<evidence type="ECO:0000256" key="7">
    <source>
        <dbReference type="ARBA" id="ARBA00023186"/>
    </source>
</evidence>
<comment type="subcellular location">
    <subcellularLocation>
        <location evidence="1">Cell inner membrane</location>
        <topology evidence="1">Single-pass type II membrane protein</topology>
        <orientation evidence="1">Periplasmic side</orientation>
    </subcellularLocation>
</comment>